<keyword evidence="4" id="KW-1185">Reference proteome</keyword>
<keyword evidence="1" id="KW-0812">Transmembrane</keyword>
<sequence length="121" mass="12981">MYIKLGTAFVFVVSLTSASPRNGSALLPTNWLSAPCLLRLSPLPGQCATFSSRNPSLVRPSINPTTHTSSLLLCAVINFLIALCTTHGLVVGRSVRQAKYDTALAKTQPYEAKDSLFLFPG</sequence>
<name>A0A8K0WWV6_9HYPO</name>
<feature type="transmembrane region" description="Helical" evidence="1">
    <location>
        <begin position="70"/>
        <end position="91"/>
    </location>
</feature>
<feature type="chain" id="PRO_5035451745" evidence="2">
    <location>
        <begin position="19"/>
        <end position="121"/>
    </location>
</feature>
<keyword evidence="1" id="KW-1133">Transmembrane helix</keyword>
<reference evidence="3" key="1">
    <citation type="journal article" date="2021" name="Nat. Commun.">
        <title>Genetic determinants of endophytism in the Arabidopsis root mycobiome.</title>
        <authorList>
            <person name="Mesny F."/>
            <person name="Miyauchi S."/>
            <person name="Thiergart T."/>
            <person name="Pickel B."/>
            <person name="Atanasova L."/>
            <person name="Karlsson M."/>
            <person name="Huettel B."/>
            <person name="Barry K.W."/>
            <person name="Haridas S."/>
            <person name="Chen C."/>
            <person name="Bauer D."/>
            <person name="Andreopoulos W."/>
            <person name="Pangilinan J."/>
            <person name="LaButti K."/>
            <person name="Riley R."/>
            <person name="Lipzen A."/>
            <person name="Clum A."/>
            <person name="Drula E."/>
            <person name="Henrissat B."/>
            <person name="Kohler A."/>
            <person name="Grigoriev I.V."/>
            <person name="Martin F.M."/>
            <person name="Hacquard S."/>
        </authorList>
    </citation>
    <scope>NUCLEOTIDE SEQUENCE</scope>
    <source>
        <strain evidence="3">MPI-CAGE-CH-0235</strain>
    </source>
</reference>
<proteinExistence type="predicted"/>
<evidence type="ECO:0000313" key="4">
    <source>
        <dbReference type="Proteomes" id="UP000813444"/>
    </source>
</evidence>
<evidence type="ECO:0000313" key="3">
    <source>
        <dbReference type="EMBL" id="KAH7329068.1"/>
    </source>
</evidence>
<gene>
    <name evidence="3" type="ORF">B0I35DRAFT_35646</name>
</gene>
<keyword evidence="2" id="KW-0732">Signal</keyword>
<accession>A0A8K0WWV6</accession>
<comment type="caution">
    <text evidence="3">The sequence shown here is derived from an EMBL/GenBank/DDBJ whole genome shotgun (WGS) entry which is preliminary data.</text>
</comment>
<dbReference type="AlphaFoldDB" id="A0A8K0WWV6"/>
<feature type="signal peptide" evidence="2">
    <location>
        <begin position="1"/>
        <end position="18"/>
    </location>
</feature>
<dbReference type="EMBL" id="JAGPNK010000001">
    <property type="protein sequence ID" value="KAH7329068.1"/>
    <property type="molecule type" value="Genomic_DNA"/>
</dbReference>
<keyword evidence="1" id="KW-0472">Membrane</keyword>
<evidence type="ECO:0000256" key="1">
    <source>
        <dbReference type="SAM" id="Phobius"/>
    </source>
</evidence>
<evidence type="ECO:0000256" key="2">
    <source>
        <dbReference type="SAM" id="SignalP"/>
    </source>
</evidence>
<dbReference type="Proteomes" id="UP000813444">
    <property type="component" value="Unassembled WGS sequence"/>
</dbReference>
<protein>
    <submittedName>
        <fullName evidence="3">Uncharacterized protein</fullName>
    </submittedName>
</protein>
<organism evidence="3 4">
    <name type="scientific">Stachybotrys elegans</name>
    <dbReference type="NCBI Taxonomy" id="80388"/>
    <lineage>
        <taxon>Eukaryota</taxon>
        <taxon>Fungi</taxon>
        <taxon>Dikarya</taxon>
        <taxon>Ascomycota</taxon>
        <taxon>Pezizomycotina</taxon>
        <taxon>Sordariomycetes</taxon>
        <taxon>Hypocreomycetidae</taxon>
        <taxon>Hypocreales</taxon>
        <taxon>Stachybotryaceae</taxon>
        <taxon>Stachybotrys</taxon>
    </lineage>
</organism>